<dbReference type="AlphaFoldDB" id="A0A7X2Z808"/>
<dbReference type="RefSeq" id="WP_127609344.1">
    <property type="nucleotide sequence ID" value="NZ_JARTHJ010000028.1"/>
</dbReference>
<dbReference type="EMBL" id="WNZX01000001">
    <property type="protein sequence ID" value="MUG69316.1"/>
    <property type="molecule type" value="Genomic_DNA"/>
</dbReference>
<dbReference type="GO" id="GO:0003677">
    <property type="term" value="F:DNA binding"/>
    <property type="evidence" value="ECO:0007669"/>
    <property type="project" value="InterPro"/>
</dbReference>
<dbReference type="Gene3D" id="3.10.50.30">
    <property type="entry name" value="Transcription elongation factor, GreA/GreB, C-terminal domain"/>
    <property type="match status" value="1"/>
</dbReference>
<dbReference type="GO" id="GO:0003746">
    <property type="term" value="F:translation elongation factor activity"/>
    <property type="evidence" value="ECO:0007669"/>
    <property type="project" value="UniProtKB-KW"/>
</dbReference>
<protein>
    <submittedName>
        <fullName evidence="2">Transcription elongation factor GreAB</fullName>
    </submittedName>
</protein>
<dbReference type="InterPro" id="IPR001437">
    <property type="entry name" value="Tscrpt_elong_fac_GreA/B_C"/>
</dbReference>
<reference evidence="2 3" key="1">
    <citation type="submission" date="2019-11" db="EMBL/GenBank/DDBJ databases">
        <title>Draft genome sequences of five Paenibacillus species of dairy origin.</title>
        <authorList>
            <person name="Olajide A.M."/>
            <person name="Chen S."/>
            <person name="Lapointe G."/>
        </authorList>
    </citation>
    <scope>NUCLEOTIDE SEQUENCE [LARGE SCALE GENOMIC DNA]</scope>
    <source>
        <strain evidence="2 3">2CS3</strain>
    </source>
</reference>
<keyword evidence="2" id="KW-0648">Protein biosynthesis</keyword>
<feature type="domain" description="Transcription elongation factor GreA/GreB C-terminal" evidence="1">
    <location>
        <begin position="69"/>
        <end position="140"/>
    </location>
</feature>
<dbReference type="Proteomes" id="UP000450917">
    <property type="component" value="Unassembled WGS sequence"/>
</dbReference>
<sequence>MNRSIMYQGSRTQLINQLVYFDEEKFNFLNQYFPEHNLKRSTVEQVLAVYATTLEKIVADLTEENLNSVALIGSQLELRYLDDDSPESYTIVFPHLADPNNNKISFLSPLGFQLLMAKSQETYRLDVPSGEIRLRVEGIKFVNSGDVN</sequence>
<accession>A0A7X2Z808</accession>
<dbReference type="SUPFAM" id="SSF54534">
    <property type="entry name" value="FKBP-like"/>
    <property type="match status" value="1"/>
</dbReference>
<name>A0A7X2Z808_9BACL</name>
<proteinExistence type="predicted"/>
<comment type="caution">
    <text evidence="2">The sequence shown here is derived from an EMBL/GenBank/DDBJ whole genome shotgun (WGS) entry which is preliminary data.</text>
</comment>
<organism evidence="2 3">
    <name type="scientific">Paenibacillus validus</name>
    <dbReference type="NCBI Taxonomy" id="44253"/>
    <lineage>
        <taxon>Bacteria</taxon>
        <taxon>Bacillati</taxon>
        <taxon>Bacillota</taxon>
        <taxon>Bacilli</taxon>
        <taxon>Bacillales</taxon>
        <taxon>Paenibacillaceae</taxon>
        <taxon>Paenibacillus</taxon>
    </lineage>
</organism>
<dbReference type="InterPro" id="IPR036953">
    <property type="entry name" value="GreA/GreB_C_sf"/>
</dbReference>
<gene>
    <name evidence="2" type="ORF">GNP93_01370</name>
</gene>
<evidence type="ECO:0000313" key="2">
    <source>
        <dbReference type="EMBL" id="MUG69316.1"/>
    </source>
</evidence>
<evidence type="ECO:0000259" key="1">
    <source>
        <dbReference type="Pfam" id="PF01272"/>
    </source>
</evidence>
<dbReference type="Pfam" id="PF01272">
    <property type="entry name" value="GreA_GreB"/>
    <property type="match status" value="1"/>
</dbReference>
<evidence type="ECO:0000313" key="3">
    <source>
        <dbReference type="Proteomes" id="UP000450917"/>
    </source>
</evidence>
<keyword evidence="2" id="KW-0251">Elongation factor</keyword>
<dbReference type="GO" id="GO:0032784">
    <property type="term" value="P:regulation of DNA-templated transcription elongation"/>
    <property type="evidence" value="ECO:0007669"/>
    <property type="project" value="InterPro"/>
</dbReference>
<keyword evidence="3" id="KW-1185">Reference proteome</keyword>